<name>A0A1D1VH68_RAMVA</name>
<sequence length="136" mass="15193">MALSKWIAVIDVLRNEKFGMARPMVNGMGSGPTEIFPYETEEEYNATMTFIRHKGHPLQILEKDTFAYSEKELASGQALPMGGLNNTELNPATAHFAIRNARPLTEDQLANLAELLGQVDPTHHNYVLLAEKLIEK</sequence>
<comment type="caution">
    <text evidence="1">The sequence shown here is derived from an EMBL/GenBank/DDBJ whole genome shotgun (WGS) entry which is preliminary data.</text>
</comment>
<protein>
    <submittedName>
        <fullName evidence="1">Uncharacterized protein</fullName>
    </submittedName>
</protein>
<dbReference type="EMBL" id="BDGG01000006">
    <property type="protein sequence ID" value="GAV00995.1"/>
    <property type="molecule type" value="Genomic_DNA"/>
</dbReference>
<organism evidence="1 2">
    <name type="scientific">Ramazzottius varieornatus</name>
    <name type="common">Water bear</name>
    <name type="synonym">Tardigrade</name>
    <dbReference type="NCBI Taxonomy" id="947166"/>
    <lineage>
        <taxon>Eukaryota</taxon>
        <taxon>Metazoa</taxon>
        <taxon>Ecdysozoa</taxon>
        <taxon>Tardigrada</taxon>
        <taxon>Eutardigrada</taxon>
        <taxon>Parachela</taxon>
        <taxon>Hypsibioidea</taxon>
        <taxon>Ramazzottiidae</taxon>
        <taxon>Ramazzottius</taxon>
    </lineage>
</organism>
<dbReference type="Proteomes" id="UP000186922">
    <property type="component" value="Unassembled WGS sequence"/>
</dbReference>
<keyword evidence="2" id="KW-1185">Reference proteome</keyword>
<proteinExistence type="predicted"/>
<accession>A0A1D1VH68</accession>
<evidence type="ECO:0000313" key="2">
    <source>
        <dbReference type="Proteomes" id="UP000186922"/>
    </source>
</evidence>
<dbReference type="AlphaFoldDB" id="A0A1D1VH68"/>
<evidence type="ECO:0000313" key="1">
    <source>
        <dbReference type="EMBL" id="GAV00995.1"/>
    </source>
</evidence>
<gene>
    <name evidence="1" type="primary">RvY_11772-1</name>
    <name evidence="1" type="synonym">RvY_11772.1</name>
    <name evidence="1" type="ORF">RvY_11772</name>
</gene>
<reference evidence="1 2" key="1">
    <citation type="journal article" date="2016" name="Nat. Commun.">
        <title>Extremotolerant tardigrade genome and improved radiotolerance of human cultured cells by tardigrade-unique protein.</title>
        <authorList>
            <person name="Hashimoto T."/>
            <person name="Horikawa D.D."/>
            <person name="Saito Y."/>
            <person name="Kuwahara H."/>
            <person name="Kozuka-Hata H."/>
            <person name="Shin-I T."/>
            <person name="Minakuchi Y."/>
            <person name="Ohishi K."/>
            <person name="Motoyama A."/>
            <person name="Aizu T."/>
            <person name="Enomoto A."/>
            <person name="Kondo K."/>
            <person name="Tanaka S."/>
            <person name="Hara Y."/>
            <person name="Koshikawa S."/>
            <person name="Sagara H."/>
            <person name="Miura T."/>
            <person name="Yokobori S."/>
            <person name="Miyagawa K."/>
            <person name="Suzuki Y."/>
            <person name="Kubo T."/>
            <person name="Oyama M."/>
            <person name="Kohara Y."/>
            <person name="Fujiyama A."/>
            <person name="Arakawa K."/>
            <person name="Katayama T."/>
            <person name="Toyoda A."/>
            <person name="Kunieda T."/>
        </authorList>
    </citation>
    <scope>NUCLEOTIDE SEQUENCE [LARGE SCALE GENOMIC DNA]</scope>
    <source>
        <strain evidence="1 2">YOKOZUNA-1</strain>
    </source>
</reference>